<protein>
    <submittedName>
        <fullName evidence="1">Uncharacterized protein</fullName>
    </submittedName>
</protein>
<evidence type="ECO:0000313" key="1">
    <source>
        <dbReference type="EMBL" id="RHD81981.1"/>
    </source>
</evidence>
<gene>
    <name evidence="1" type="ORF">DW783_06820</name>
</gene>
<dbReference type="Proteomes" id="UP000283429">
    <property type="component" value="Unassembled WGS sequence"/>
</dbReference>
<dbReference type="EMBL" id="QSJM01000015">
    <property type="protein sequence ID" value="RHD81981.1"/>
    <property type="molecule type" value="Genomic_DNA"/>
</dbReference>
<proteinExistence type="predicted"/>
<reference evidence="1 2" key="1">
    <citation type="submission" date="2018-08" db="EMBL/GenBank/DDBJ databases">
        <title>A genome reference for cultivated species of the human gut microbiota.</title>
        <authorList>
            <person name="Zou Y."/>
            <person name="Xue W."/>
            <person name="Luo G."/>
        </authorList>
    </citation>
    <scope>NUCLEOTIDE SEQUENCE [LARGE SCALE GENOMIC DNA]</scope>
    <source>
        <strain evidence="1 2">AM30-40</strain>
    </source>
</reference>
<organism evidence="1 2">
    <name type="scientific">Phocaeicola vulgatus</name>
    <name type="common">Bacteroides vulgatus</name>
    <dbReference type="NCBI Taxonomy" id="821"/>
    <lineage>
        <taxon>Bacteria</taxon>
        <taxon>Pseudomonadati</taxon>
        <taxon>Bacteroidota</taxon>
        <taxon>Bacteroidia</taxon>
        <taxon>Bacteroidales</taxon>
        <taxon>Bacteroidaceae</taxon>
        <taxon>Phocaeicola</taxon>
    </lineage>
</organism>
<comment type="caution">
    <text evidence="1">The sequence shown here is derived from an EMBL/GenBank/DDBJ whole genome shotgun (WGS) entry which is preliminary data.</text>
</comment>
<accession>A0A414HCU3</accession>
<evidence type="ECO:0000313" key="2">
    <source>
        <dbReference type="Proteomes" id="UP000283429"/>
    </source>
</evidence>
<dbReference type="AlphaFoldDB" id="A0A414HCU3"/>
<sequence length="61" mass="7118">MGYKKWFLNLSAKVQKKNVKKERNGAYYGKNSVIIETFLNVCANSGRCSLFFFRTQMTRMA</sequence>
<name>A0A414HCU3_PHOVU</name>